<organism evidence="7 8">
    <name type="scientific">Thalassobaculum litoreum DSM 18839</name>
    <dbReference type="NCBI Taxonomy" id="1123362"/>
    <lineage>
        <taxon>Bacteria</taxon>
        <taxon>Pseudomonadati</taxon>
        <taxon>Pseudomonadota</taxon>
        <taxon>Alphaproteobacteria</taxon>
        <taxon>Rhodospirillales</taxon>
        <taxon>Thalassobaculaceae</taxon>
        <taxon>Thalassobaculum</taxon>
    </lineage>
</organism>
<dbReference type="FunFam" id="3.40.50.300:FF:000016">
    <property type="entry name" value="Oligopeptide ABC transporter ATP-binding component"/>
    <property type="match status" value="1"/>
</dbReference>
<dbReference type="PANTHER" id="PTHR43776">
    <property type="entry name" value="TRANSPORT ATP-BINDING PROTEIN"/>
    <property type="match status" value="1"/>
</dbReference>
<dbReference type="SUPFAM" id="SSF52540">
    <property type="entry name" value="P-loop containing nucleoside triphosphate hydrolases"/>
    <property type="match status" value="1"/>
</dbReference>
<comment type="caution">
    <text evidence="7">The sequence shown here is derived from an EMBL/GenBank/DDBJ whole genome shotgun (WGS) entry which is preliminary data.</text>
</comment>
<dbReference type="GO" id="GO:0016887">
    <property type="term" value="F:ATP hydrolysis activity"/>
    <property type="evidence" value="ECO:0007669"/>
    <property type="project" value="InterPro"/>
</dbReference>
<dbReference type="GO" id="GO:0005886">
    <property type="term" value="C:plasma membrane"/>
    <property type="evidence" value="ECO:0007669"/>
    <property type="project" value="UniProtKB-SubCell"/>
</dbReference>
<dbReference type="SMART" id="SM00382">
    <property type="entry name" value="AAA"/>
    <property type="match status" value="1"/>
</dbReference>
<accession>A0A8G2EY56</accession>
<feature type="domain" description="ABC transporter" evidence="6">
    <location>
        <begin position="16"/>
        <end position="256"/>
    </location>
</feature>
<comment type="similarity">
    <text evidence="2">Belongs to the ABC transporter superfamily.</text>
</comment>
<evidence type="ECO:0000256" key="3">
    <source>
        <dbReference type="ARBA" id="ARBA00022448"/>
    </source>
</evidence>
<evidence type="ECO:0000313" key="8">
    <source>
        <dbReference type="Proteomes" id="UP000198615"/>
    </source>
</evidence>
<reference evidence="7 8" key="1">
    <citation type="submission" date="2016-10" db="EMBL/GenBank/DDBJ databases">
        <authorList>
            <person name="Varghese N."/>
            <person name="Submissions S."/>
        </authorList>
    </citation>
    <scope>NUCLEOTIDE SEQUENCE [LARGE SCALE GENOMIC DNA]</scope>
    <source>
        <strain evidence="7 8">DSM 18839</strain>
    </source>
</reference>
<evidence type="ECO:0000256" key="2">
    <source>
        <dbReference type="ARBA" id="ARBA00005417"/>
    </source>
</evidence>
<dbReference type="InterPro" id="IPR017871">
    <property type="entry name" value="ABC_transporter-like_CS"/>
</dbReference>
<sequence length="321" mass="35822">MEKLLEVAGLKKYFPIRKGSLFSRETKYVRAVDDVSFDIHKGEVLGLVGESGSGKTTTGRLLVRLLKATEGDIVFEGKDTQAMTDAQFRPLRRDMQFIFQDPYSSLNPRLTVAHAIAEPIRLHGVATGKEVEERVGDLMNTVGLNPRMASRYPHEFSGGQRQRIGIARALALNPKLIIADEPVSALDVSIQAQVLNLLHRLRDEFGLSYLFIAHDLNVVQHLCERIAVMYLGKLVEVADRESLYAEPLHPYTQALTSAIPVPNPRAKRDRVLLKGEIPSPVNPPSGCHFHPRCQFATEQCRQVVPTLKKVNATRSVACHLY</sequence>
<dbReference type="Pfam" id="PF08352">
    <property type="entry name" value="oligo_HPY"/>
    <property type="match status" value="1"/>
</dbReference>
<dbReference type="Pfam" id="PF00005">
    <property type="entry name" value="ABC_tran"/>
    <property type="match status" value="1"/>
</dbReference>
<evidence type="ECO:0000313" key="7">
    <source>
        <dbReference type="EMBL" id="SDF50187.1"/>
    </source>
</evidence>
<evidence type="ECO:0000259" key="6">
    <source>
        <dbReference type="PROSITE" id="PS50893"/>
    </source>
</evidence>
<dbReference type="PROSITE" id="PS50893">
    <property type="entry name" value="ABC_TRANSPORTER_2"/>
    <property type="match status" value="1"/>
</dbReference>
<dbReference type="Gene3D" id="3.40.50.300">
    <property type="entry name" value="P-loop containing nucleotide triphosphate hydrolases"/>
    <property type="match status" value="1"/>
</dbReference>
<dbReference type="GO" id="GO:0005524">
    <property type="term" value="F:ATP binding"/>
    <property type="evidence" value="ECO:0007669"/>
    <property type="project" value="UniProtKB-KW"/>
</dbReference>
<dbReference type="CDD" id="cd03257">
    <property type="entry name" value="ABC_NikE_OppD_transporters"/>
    <property type="match status" value="1"/>
</dbReference>
<dbReference type="InterPro" id="IPR003593">
    <property type="entry name" value="AAA+_ATPase"/>
</dbReference>
<dbReference type="NCBIfam" id="TIGR01727">
    <property type="entry name" value="oligo_HPY"/>
    <property type="match status" value="1"/>
</dbReference>
<evidence type="ECO:0000256" key="4">
    <source>
        <dbReference type="ARBA" id="ARBA00022741"/>
    </source>
</evidence>
<dbReference type="AlphaFoldDB" id="A0A8G2EY56"/>
<evidence type="ECO:0000256" key="1">
    <source>
        <dbReference type="ARBA" id="ARBA00004417"/>
    </source>
</evidence>
<dbReference type="InterPro" id="IPR050319">
    <property type="entry name" value="ABC_transp_ATP-bind"/>
</dbReference>
<keyword evidence="8" id="KW-1185">Reference proteome</keyword>
<keyword evidence="4" id="KW-0547">Nucleotide-binding</keyword>
<comment type="subcellular location">
    <subcellularLocation>
        <location evidence="1">Cell inner membrane</location>
        <topology evidence="1">Peripheral membrane protein</topology>
    </subcellularLocation>
</comment>
<dbReference type="GO" id="GO:0015833">
    <property type="term" value="P:peptide transport"/>
    <property type="evidence" value="ECO:0007669"/>
    <property type="project" value="InterPro"/>
</dbReference>
<dbReference type="Proteomes" id="UP000198615">
    <property type="component" value="Unassembled WGS sequence"/>
</dbReference>
<dbReference type="InterPro" id="IPR013563">
    <property type="entry name" value="Oligopep_ABC_C"/>
</dbReference>
<name>A0A8G2EY56_9PROT</name>
<dbReference type="PANTHER" id="PTHR43776:SF7">
    <property type="entry name" value="D,D-DIPEPTIDE TRANSPORT ATP-BINDING PROTEIN DDPF-RELATED"/>
    <property type="match status" value="1"/>
</dbReference>
<dbReference type="InterPro" id="IPR027417">
    <property type="entry name" value="P-loop_NTPase"/>
</dbReference>
<dbReference type="OrthoDB" id="37801at2"/>
<protein>
    <submittedName>
        <fullName evidence="7">Oligopeptide transport system ATP-binding protein</fullName>
    </submittedName>
</protein>
<dbReference type="InterPro" id="IPR003439">
    <property type="entry name" value="ABC_transporter-like_ATP-bd"/>
</dbReference>
<proteinExistence type="inferred from homology"/>
<dbReference type="RefSeq" id="WP_093149274.1">
    <property type="nucleotide sequence ID" value="NZ_FNBW01000004.1"/>
</dbReference>
<keyword evidence="5 7" id="KW-0067">ATP-binding</keyword>
<gene>
    <name evidence="7" type="ORF">SAMN05660686_01455</name>
</gene>
<dbReference type="EMBL" id="FNBW01000004">
    <property type="protein sequence ID" value="SDF50187.1"/>
    <property type="molecule type" value="Genomic_DNA"/>
</dbReference>
<dbReference type="GO" id="GO:0055085">
    <property type="term" value="P:transmembrane transport"/>
    <property type="evidence" value="ECO:0007669"/>
    <property type="project" value="UniProtKB-ARBA"/>
</dbReference>
<evidence type="ECO:0000256" key="5">
    <source>
        <dbReference type="ARBA" id="ARBA00022840"/>
    </source>
</evidence>
<dbReference type="PROSITE" id="PS00211">
    <property type="entry name" value="ABC_TRANSPORTER_1"/>
    <property type="match status" value="1"/>
</dbReference>
<keyword evidence="3" id="KW-0813">Transport</keyword>